<reference evidence="1" key="1">
    <citation type="submission" date="2024-03" db="EMBL/GenBank/DDBJ databases">
        <title>Whole genome sequecning of epiphytes from Marcgravia umbellata leaves.</title>
        <authorList>
            <person name="Kumar G."/>
            <person name="Savka M.A."/>
        </authorList>
    </citation>
    <scope>NUCLEOTIDE SEQUENCE</scope>
    <source>
        <strain evidence="1">RIT_BL5</strain>
    </source>
</reference>
<dbReference type="EMBL" id="JBBKAR010000045">
    <property type="protein sequence ID" value="MEJ8305636.1"/>
    <property type="molecule type" value="Genomic_DNA"/>
</dbReference>
<evidence type="ECO:0000313" key="1">
    <source>
        <dbReference type="EMBL" id="MEJ8305636.1"/>
    </source>
</evidence>
<keyword evidence="2" id="KW-1185">Reference proteome</keyword>
<proteinExistence type="predicted"/>
<protein>
    <submittedName>
        <fullName evidence="1">DUF4178 domain-containing protein</fullName>
    </submittedName>
</protein>
<organism evidence="1 2">
    <name type="scientific">Saccharibacillus sacchari</name>
    <dbReference type="NCBI Taxonomy" id="456493"/>
    <lineage>
        <taxon>Bacteria</taxon>
        <taxon>Bacillati</taxon>
        <taxon>Bacillota</taxon>
        <taxon>Bacilli</taxon>
        <taxon>Bacillales</taxon>
        <taxon>Paenibacillaceae</taxon>
        <taxon>Saccharibacillus</taxon>
    </lineage>
</organism>
<evidence type="ECO:0000313" key="2">
    <source>
        <dbReference type="Proteomes" id="UP001380953"/>
    </source>
</evidence>
<gene>
    <name evidence="1" type="ORF">WKI47_17135</name>
</gene>
<dbReference type="Proteomes" id="UP001380953">
    <property type="component" value="Unassembled WGS sequence"/>
</dbReference>
<name>A0ACC6PFF8_9BACL</name>
<sequence length="172" mass="19519">MSMFKRIRNIFAKPEAPLKERGILDIGPGDICEVSMVTYEVTGRTQNARRKAVVLTLRDGSNLSYLVIEEREENKYALYHPIDGRLDSIQEVPTTMDLDGTVYHLEEQYNGHVSTTGRTPFMQGGDQSVWQYQSDNMKLLRIEWMDGRFMLYEGEDIPPADVRVIRGGGSGA</sequence>
<accession>A0ACC6PFF8</accession>
<comment type="caution">
    <text evidence="1">The sequence shown here is derived from an EMBL/GenBank/DDBJ whole genome shotgun (WGS) entry which is preliminary data.</text>
</comment>